<comment type="caution">
    <text evidence="1">The sequence shown here is derived from an EMBL/GenBank/DDBJ whole genome shotgun (WGS) entry which is preliminary data.</text>
</comment>
<evidence type="ECO:0000313" key="2">
    <source>
        <dbReference type="Proteomes" id="UP001232163"/>
    </source>
</evidence>
<accession>A0ABT9MF26</accession>
<keyword evidence="2" id="KW-1185">Reference proteome</keyword>
<organism evidence="1 2">
    <name type="scientific">Deinococcus enclensis</name>
    <dbReference type="NCBI Taxonomy" id="1049582"/>
    <lineage>
        <taxon>Bacteria</taxon>
        <taxon>Thermotogati</taxon>
        <taxon>Deinococcota</taxon>
        <taxon>Deinococci</taxon>
        <taxon>Deinococcales</taxon>
        <taxon>Deinococcaceae</taxon>
        <taxon>Deinococcus</taxon>
    </lineage>
</organism>
<evidence type="ECO:0000313" key="1">
    <source>
        <dbReference type="EMBL" id="MDP9765198.1"/>
    </source>
</evidence>
<sequence>MTHLLRDLLTDPELLQHTLEPRPTIERETQEWCPECEQYVPELMYGYCLPCLEGQDPDDPEWPSP</sequence>
<protein>
    <submittedName>
        <fullName evidence="1">Uncharacterized protein</fullName>
    </submittedName>
</protein>
<proteinExistence type="predicted"/>
<dbReference type="EMBL" id="JAURUR010000009">
    <property type="protein sequence ID" value="MDP9765198.1"/>
    <property type="molecule type" value="Genomic_DNA"/>
</dbReference>
<name>A0ABT9MF26_9DEIO</name>
<reference evidence="1 2" key="1">
    <citation type="submission" date="2023-07" db="EMBL/GenBank/DDBJ databases">
        <title>Genomic Encyclopedia of Type Strains, Phase IV (KMG-IV): sequencing the most valuable type-strain genomes for metagenomic binning, comparative biology and taxonomic classification.</title>
        <authorList>
            <person name="Goeker M."/>
        </authorList>
    </citation>
    <scope>NUCLEOTIDE SEQUENCE [LARGE SCALE GENOMIC DNA]</scope>
    <source>
        <strain evidence="1 2">NIO-1023</strain>
    </source>
</reference>
<dbReference type="Proteomes" id="UP001232163">
    <property type="component" value="Unassembled WGS sequence"/>
</dbReference>
<dbReference type="RefSeq" id="WP_307466858.1">
    <property type="nucleotide sequence ID" value="NZ_JAURUR010000009.1"/>
</dbReference>
<gene>
    <name evidence="1" type="ORF">QO006_002646</name>
</gene>